<keyword evidence="11" id="KW-0560">Oxidoreductase</keyword>
<dbReference type="PROSITE" id="PS00086">
    <property type="entry name" value="CYTOCHROME_P450"/>
    <property type="match status" value="1"/>
</dbReference>
<reference evidence="12 13" key="1">
    <citation type="submission" date="2021-06" db="EMBL/GenBank/DDBJ databases">
        <authorList>
            <person name="Kallberg Y."/>
            <person name="Tangrot J."/>
            <person name="Rosling A."/>
        </authorList>
    </citation>
    <scope>NUCLEOTIDE SEQUENCE [LARGE SCALE GENOMIC DNA]</scope>
    <source>
        <strain evidence="12 13">120-4 pot B 10/14</strain>
    </source>
</reference>
<dbReference type="EMBL" id="CAJVQB010022115">
    <property type="protein sequence ID" value="CAG8798803.1"/>
    <property type="molecule type" value="Genomic_DNA"/>
</dbReference>
<keyword evidence="6 11" id="KW-0479">Metal-binding</keyword>
<accession>A0ABN7VTI8</accession>
<sequence length="460" mass="53051">QLSQNEPPLAYYRFPIIGHTWRYLNDCRNLMLESQEKYGETFSLYVFGKIMTVSAKDTAYEVFKKQFPTNDIFNHTSSEEKRDKPIKILKDVMGNMNNFTSRLQQNIAKAIDISIGDCVEPKVIRNPVEFITNLTALLIANVIFGEDCYYYEDLLETTKNILNSVFKFIVLSKIFKIFSHIHPWVGKQFTKISLKSVSKHNDVIMKHIKPVIKKRLDDKKKLGDAWIAPLDALQVCLDDPEITPDLDPNNVDYNVIVEVLEILIFTAIISLPAAVFYALYDLAGWKEYWNELYEEAQVINKQCNGNKLKSDDPDKMVKLDKFVKESLRLNIDITNVAHKCISKPYYTFENGYQVPNGRMVYVNFMSLAIDEELQGQNSKEFYAYRHVSPATKLEHNYLVFGSGKHACPGRFLAVNVPKIFLHMVMLKYNVRTETGKMKPPKYAGPTVRSFNVGIVFENRN</sequence>
<comment type="similarity">
    <text evidence="3 11">Belongs to the cytochrome P450 family.</text>
</comment>
<dbReference type="PANTHER" id="PTHR46206">
    <property type="entry name" value="CYTOCHROME P450"/>
    <property type="match status" value="1"/>
</dbReference>
<dbReference type="Gene3D" id="1.10.630.10">
    <property type="entry name" value="Cytochrome P450"/>
    <property type="match status" value="1"/>
</dbReference>
<dbReference type="InterPro" id="IPR036396">
    <property type="entry name" value="Cyt_P450_sf"/>
</dbReference>
<evidence type="ECO:0000256" key="7">
    <source>
        <dbReference type="ARBA" id="ARBA00022989"/>
    </source>
</evidence>
<keyword evidence="10" id="KW-0472">Membrane</keyword>
<dbReference type="SUPFAM" id="SSF48264">
    <property type="entry name" value="Cytochrome P450"/>
    <property type="match status" value="1"/>
</dbReference>
<evidence type="ECO:0000256" key="6">
    <source>
        <dbReference type="ARBA" id="ARBA00022723"/>
    </source>
</evidence>
<comment type="cofactor">
    <cofactor evidence="1">
        <name>heme</name>
        <dbReference type="ChEBI" id="CHEBI:30413"/>
    </cofactor>
</comment>
<dbReference type="Pfam" id="PF00067">
    <property type="entry name" value="p450"/>
    <property type="match status" value="1"/>
</dbReference>
<dbReference type="InterPro" id="IPR017972">
    <property type="entry name" value="Cyt_P450_CS"/>
</dbReference>
<organism evidence="12 13">
    <name type="scientific">Gigaspora margarita</name>
    <dbReference type="NCBI Taxonomy" id="4874"/>
    <lineage>
        <taxon>Eukaryota</taxon>
        <taxon>Fungi</taxon>
        <taxon>Fungi incertae sedis</taxon>
        <taxon>Mucoromycota</taxon>
        <taxon>Glomeromycotina</taxon>
        <taxon>Glomeromycetes</taxon>
        <taxon>Diversisporales</taxon>
        <taxon>Gigasporaceae</taxon>
        <taxon>Gigaspora</taxon>
    </lineage>
</organism>
<comment type="subcellular location">
    <subcellularLocation>
        <location evidence="2">Membrane</location>
    </subcellularLocation>
</comment>
<feature type="non-terminal residue" evidence="12">
    <location>
        <position position="1"/>
    </location>
</feature>
<comment type="caution">
    <text evidence="12">The sequence shown here is derived from an EMBL/GenBank/DDBJ whole genome shotgun (WGS) entry which is preliminary data.</text>
</comment>
<keyword evidence="5" id="KW-0812">Transmembrane</keyword>
<evidence type="ECO:0000256" key="9">
    <source>
        <dbReference type="ARBA" id="ARBA00023033"/>
    </source>
</evidence>
<evidence type="ECO:0000313" key="12">
    <source>
        <dbReference type="EMBL" id="CAG8798803.1"/>
    </source>
</evidence>
<dbReference type="PRINTS" id="PR00465">
    <property type="entry name" value="EP450IV"/>
</dbReference>
<evidence type="ECO:0000256" key="11">
    <source>
        <dbReference type="RuleBase" id="RU000461"/>
    </source>
</evidence>
<proteinExistence type="inferred from homology"/>
<keyword evidence="7" id="KW-1133">Transmembrane helix</keyword>
<evidence type="ECO:0000313" key="13">
    <source>
        <dbReference type="Proteomes" id="UP000789901"/>
    </source>
</evidence>
<keyword evidence="4 11" id="KW-0349">Heme</keyword>
<gene>
    <name evidence="12" type="ORF">GMARGA_LOCUS22672</name>
</gene>
<keyword evidence="9 11" id="KW-0503">Monooxygenase</keyword>
<evidence type="ECO:0000256" key="8">
    <source>
        <dbReference type="ARBA" id="ARBA00023004"/>
    </source>
</evidence>
<evidence type="ECO:0000256" key="2">
    <source>
        <dbReference type="ARBA" id="ARBA00004370"/>
    </source>
</evidence>
<keyword evidence="13" id="KW-1185">Reference proteome</keyword>
<dbReference type="InterPro" id="IPR001128">
    <property type="entry name" value="Cyt_P450"/>
</dbReference>
<evidence type="ECO:0000256" key="10">
    <source>
        <dbReference type="ARBA" id="ARBA00023136"/>
    </source>
</evidence>
<evidence type="ECO:0000256" key="5">
    <source>
        <dbReference type="ARBA" id="ARBA00022692"/>
    </source>
</evidence>
<evidence type="ECO:0000256" key="4">
    <source>
        <dbReference type="ARBA" id="ARBA00022617"/>
    </source>
</evidence>
<dbReference type="PANTHER" id="PTHR46206:SF5">
    <property type="entry name" value="P450, PUTATIVE (EUROFUNG)-RELATED"/>
    <property type="match status" value="1"/>
</dbReference>
<keyword evidence="8 11" id="KW-0408">Iron</keyword>
<name>A0ABN7VTI8_GIGMA</name>
<dbReference type="Proteomes" id="UP000789901">
    <property type="component" value="Unassembled WGS sequence"/>
</dbReference>
<dbReference type="InterPro" id="IPR002403">
    <property type="entry name" value="Cyt_P450_E_grp-IV"/>
</dbReference>
<protein>
    <submittedName>
        <fullName evidence="12">8181_t:CDS:1</fullName>
    </submittedName>
</protein>
<evidence type="ECO:0000256" key="3">
    <source>
        <dbReference type="ARBA" id="ARBA00010617"/>
    </source>
</evidence>
<evidence type="ECO:0000256" key="1">
    <source>
        <dbReference type="ARBA" id="ARBA00001971"/>
    </source>
</evidence>